<evidence type="ECO:0000313" key="1">
    <source>
        <dbReference type="EMBL" id="GGB61347.1"/>
    </source>
</evidence>
<name>A0ABQ1J6Y0_9PROT</name>
<proteinExistence type="predicted"/>
<organism evidence="1 2">
    <name type="scientific">Tistrella bauzanensis</name>
    <dbReference type="NCBI Taxonomy" id="657419"/>
    <lineage>
        <taxon>Bacteria</taxon>
        <taxon>Pseudomonadati</taxon>
        <taxon>Pseudomonadota</taxon>
        <taxon>Alphaproteobacteria</taxon>
        <taxon>Geminicoccales</taxon>
        <taxon>Geminicoccaceae</taxon>
        <taxon>Tistrella</taxon>
    </lineage>
</organism>
<sequence length="136" mass="15033">MIWFNPDRADPVVDDQLDAMLLAAAPDIRWSVANQARMHRRNGVPSYASTADAMTNWPETATAVAVRLITGDRVEVLAPLGLDDLFGLILRPTPFFLATGRLPVMTARIRDKRWLERWPKLMLAPEATGSSSPPGP</sequence>
<dbReference type="Proteomes" id="UP000603352">
    <property type="component" value="Unassembled WGS sequence"/>
</dbReference>
<dbReference type="PANTHER" id="PTHR39166:SF1">
    <property type="entry name" value="BLL1166 PROTEIN"/>
    <property type="match status" value="1"/>
</dbReference>
<dbReference type="Pfam" id="PF06042">
    <property type="entry name" value="NTP_transf_6"/>
    <property type="match status" value="1"/>
</dbReference>
<dbReference type="EMBL" id="BMDZ01000102">
    <property type="protein sequence ID" value="GGB61347.1"/>
    <property type="molecule type" value="Genomic_DNA"/>
</dbReference>
<reference evidence="2" key="1">
    <citation type="journal article" date="2019" name="Int. J. Syst. Evol. Microbiol.">
        <title>The Global Catalogue of Microorganisms (GCM) 10K type strain sequencing project: providing services to taxonomists for standard genome sequencing and annotation.</title>
        <authorList>
            <consortium name="The Broad Institute Genomics Platform"/>
            <consortium name="The Broad Institute Genome Sequencing Center for Infectious Disease"/>
            <person name="Wu L."/>
            <person name="Ma J."/>
        </authorList>
    </citation>
    <scope>NUCLEOTIDE SEQUENCE [LARGE SCALE GENOMIC DNA]</scope>
    <source>
        <strain evidence="2">CGMCC 1.10188</strain>
    </source>
</reference>
<gene>
    <name evidence="1" type="ORF">GCM10011505_47510</name>
</gene>
<evidence type="ECO:0000313" key="2">
    <source>
        <dbReference type="Proteomes" id="UP000603352"/>
    </source>
</evidence>
<protein>
    <submittedName>
        <fullName evidence="1">Uncharacterized protein</fullName>
    </submittedName>
</protein>
<dbReference type="InterPro" id="IPR009267">
    <property type="entry name" value="NTP_transf_6"/>
</dbReference>
<comment type="caution">
    <text evidence="1">The sequence shown here is derived from an EMBL/GenBank/DDBJ whole genome shotgun (WGS) entry which is preliminary data.</text>
</comment>
<dbReference type="PANTHER" id="PTHR39166">
    <property type="entry name" value="BLL1166 PROTEIN"/>
    <property type="match status" value="1"/>
</dbReference>
<accession>A0ABQ1J6Y0</accession>
<keyword evidence="2" id="KW-1185">Reference proteome</keyword>